<accession>A0A346NQ80</accession>
<keyword evidence="5 9" id="KW-0798">TonB box</keyword>
<evidence type="ECO:0000313" key="13">
    <source>
        <dbReference type="EMBL" id="AXR07687.1"/>
    </source>
</evidence>
<feature type="chain" id="PRO_5016659500" evidence="10">
    <location>
        <begin position="20"/>
        <end position="949"/>
    </location>
</feature>
<evidence type="ECO:0000259" key="11">
    <source>
        <dbReference type="Pfam" id="PF00593"/>
    </source>
</evidence>
<evidence type="ECO:0000256" key="8">
    <source>
        <dbReference type="PROSITE-ProRule" id="PRU01360"/>
    </source>
</evidence>
<dbReference type="InterPro" id="IPR012910">
    <property type="entry name" value="Plug_dom"/>
</dbReference>
<proteinExistence type="inferred from homology"/>
<evidence type="ECO:0000256" key="7">
    <source>
        <dbReference type="ARBA" id="ARBA00023237"/>
    </source>
</evidence>
<feature type="domain" description="TonB-dependent receptor-like beta-barrel" evidence="11">
    <location>
        <begin position="407"/>
        <end position="915"/>
    </location>
</feature>
<evidence type="ECO:0000256" key="10">
    <source>
        <dbReference type="SAM" id="SignalP"/>
    </source>
</evidence>
<reference evidence="13 14" key="1">
    <citation type="submission" date="2018-08" db="EMBL/GenBank/DDBJ databases">
        <title>Salinimonas sediminis sp. nov., a piezophilic bacterium isolated from a deep-sea sediment sample from the New Britain Trench.</title>
        <authorList>
            <person name="Cao J."/>
        </authorList>
    </citation>
    <scope>NUCLEOTIDE SEQUENCE [LARGE SCALE GENOMIC DNA]</scope>
    <source>
        <strain evidence="13 14">N102</strain>
    </source>
</reference>
<feature type="signal peptide" evidence="10">
    <location>
        <begin position="1"/>
        <end position="19"/>
    </location>
</feature>
<evidence type="ECO:0000256" key="9">
    <source>
        <dbReference type="RuleBase" id="RU003357"/>
    </source>
</evidence>
<dbReference type="Pfam" id="PF00593">
    <property type="entry name" value="TonB_dep_Rec_b-barrel"/>
    <property type="match status" value="1"/>
</dbReference>
<dbReference type="InterPro" id="IPR036942">
    <property type="entry name" value="Beta-barrel_TonB_sf"/>
</dbReference>
<dbReference type="KEGG" id="salm:D0Y50_15760"/>
<comment type="similarity">
    <text evidence="8 9">Belongs to the TonB-dependent receptor family.</text>
</comment>
<keyword evidence="7 8" id="KW-0998">Cell outer membrane</keyword>
<dbReference type="PANTHER" id="PTHR47234">
    <property type="match status" value="1"/>
</dbReference>
<evidence type="ECO:0000256" key="6">
    <source>
        <dbReference type="ARBA" id="ARBA00023136"/>
    </source>
</evidence>
<evidence type="ECO:0000256" key="1">
    <source>
        <dbReference type="ARBA" id="ARBA00004571"/>
    </source>
</evidence>
<dbReference type="InterPro" id="IPR039426">
    <property type="entry name" value="TonB-dep_rcpt-like"/>
</dbReference>
<name>A0A346NQ80_9ALTE</name>
<evidence type="ECO:0000256" key="2">
    <source>
        <dbReference type="ARBA" id="ARBA00022448"/>
    </source>
</evidence>
<dbReference type="GO" id="GO:0009279">
    <property type="term" value="C:cell outer membrane"/>
    <property type="evidence" value="ECO:0007669"/>
    <property type="project" value="UniProtKB-SubCell"/>
</dbReference>
<dbReference type="Proteomes" id="UP000262073">
    <property type="component" value="Chromosome"/>
</dbReference>
<dbReference type="PROSITE" id="PS52016">
    <property type="entry name" value="TONB_DEPENDENT_REC_3"/>
    <property type="match status" value="1"/>
</dbReference>
<dbReference type="Gene3D" id="2.170.130.10">
    <property type="entry name" value="TonB-dependent receptor, plug domain"/>
    <property type="match status" value="1"/>
</dbReference>
<keyword evidence="13" id="KW-0675">Receptor</keyword>
<keyword evidence="2 8" id="KW-0813">Transport</keyword>
<dbReference type="PANTHER" id="PTHR47234:SF2">
    <property type="entry name" value="TONB-DEPENDENT RECEPTOR"/>
    <property type="match status" value="1"/>
</dbReference>
<dbReference type="Pfam" id="PF07715">
    <property type="entry name" value="Plug"/>
    <property type="match status" value="1"/>
</dbReference>
<evidence type="ECO:0000256" key="5">
    <source>
        <dbReference type="ARBA" id="ARBA00023077"/>
    </source>
</evidence>
<evidence type="ECO:0000256" key="4">
    <source>
        <dbReference type="ARBA" id="ARBA00022692"/>
    </source>
</evidence>
<keyword evidence="6 8" id="KW-0472">Membrane</keyword>
<feature type="domain" description="TonB-dependent receptor plug" evidence="12">
    <location>
        <begin position="52"/>
        <end position="164"/>
    </location>
</feature>
<keyword evidence="14" id="KW-1185">Reference proteome</keyword>
<dbReference type="OrthoDB" id="176248at2"/>
<protein>
    <submittedName>
        <fullName evidence="13">TonB-dependent receptor</fullName>
    </submittedName>
</protein>
<keyword evidence="4 8" id="KW-0812">Transmembrane</keyword>
<evidence type="ECO:0000313" key="14">
    <source>
        <dbReference type="Proteomes" id="UP000262073"/>
    </source>
</evidence>
<sequence length="949" mass="103262">MKNLANAVRLALVSSAAFASTHTMAQDTQAVDANVEKIQVTGSRISRQGAIAPSPVTVLSGESLLNTGAMNIGEVLNELPALASTYSMGNSGQYIGTAGLNILDLRGMGVDRTLVLVDGKRHVSSSAGSAAVDTNTIPTSWIERVEIITGGASAVYGADAVTGVVNFVLKKNIEGFDASITRGYANDNNYQNEKYQASYGFNFDNDRGNVAFAAEYSSQNRLNALDNPWTATSYREIAYDSIFAEGRTADQLDSTAYPDNFYTADSGLYAINNSGVFAGNSKSFNADGTLKDVYTGDIVDGSECVNCDYLNLRQFTDLQPEFDRTNLNVKGNYDLNDDTLVYAQAKYSRTRAQSIGQPAFFYGNPINTVSIDNPLLDDIVTDYMTQQGLQEITINRMMTDLGRRVEDDERETTRFVVGVEGLVADVWEYEAYLNYGETELERANSNNLVYANYENALNAKADQFGTAFCADREARLAGCVPVDIFGEGAPSQAAIDYINTTSVGTSKIQQYNAAASVSNAGIYELPAGYVGFAAGVEYRKEKSEINEPENAGGTFFNALGEDRGEYSVEEIFSEVTVPVLADLPGIELLTVDGAIRIANYSSIGNATSWKLGLDWEVMEDLRLRATRSSALRAPNIGELFGEASETYFPVDDPCKTTNIAELSQDSQGLRQANCAALGVPADFNSDYDDSLVDGQSGGNRNLRAEQSTSETIGLIYQPSWFKGFTATVDYWEIELTDAISQVDAQTIVDRCVDSTSGVDNEYCGLISRNAAGEISLIQSYSLNLAGQEASGVDFEFGYDFDALEGSFRTNVIATYLDERKEYPFQENTEEFYQYAGTEGEATWQGTFSLNYDRGDWQASWKTRYIDRVSLYTNQSLALNPNPSTLMDNPSYAITDVTVGYNFANGVSLSVGVDNLFNRALPLGTTGTGEFDGAYDNIGRFGYVTVAYSM</sequence>
<evidence type="ECO:0000256" key="3">
    <source>
        <dbReference type="ARBA" id="ARBA00022452"/>
    </source>
</evidence>
<dbReference type="InterPro" id="IPR000531">
    <property type="entry name" value="Beta-barrel_TonB"/>
</dbReference>
<dbReference type="InterPro" id="IPR037066">
    <property type="entry name" value="Plug_dom_sf"/>
</dbReference>
<comment type="subcellular location">
    <subcellularLocation>
        <location evidence="1 8">Cell outer membrane</location>
        <topology evidence="1 8">Multi-pass membrane protein</topology>
    </subcellularLocation>
</comment>
<dbReference type="AlphaFoldDB" id="A0A346NQ80"/>
<organism evidence="13 14">
    <name type="scientific">Salinimonas sediminis</name>
    <dbReference type="NCBI Taxonomy" id="2303538"/>
    <lineage>
        <taxon>Bacteria</taxon>
        <taxon>Pseudomonadati</taxon>
        <taxon>Pseudomonadota</taxon>
        <taxon>Gammaproteobacteria</taxon>
        <taxon>Alteromonadales</taxon>
        <taxon>Alteromonadaceae</taxon>
        <taxon>Alteromonas/Salinimonas group</taxon>
        <taxon>Salinimonas</taxon>
    </lineage>
</organism>
<dbReference type="SUPFAM" id="SSF56935">
    <property type="entry name" value="Porins"/>
    <property type="match status" value="1"/>
</dbReference>
<dbReference type="Gene3D" id="2.40.170.20">
    <property type="entry name" value="TonB-dependent receptor, beta-barrel domain"/>
    <property type="match status" value="1"/>
</dbReference>
<keyword evidence="3 8" id="KW-1134">Transmembrane beta strand</keyword>
<dbReference type="RefSeq" id="WP_117317885.1">
    <property type="nucleotide sequence ID" value="NZ_CP031769.1"/>
</dbReference>
<evidence type="ECO:0000259" key="12">
    <source>
        <dbReference type="Pfam" id="PF07715"/>
    </source>
</evidence>
<gene>
    <name evidence="13" type="ORF">D0Y50_15760</name>
</gene>
<dbReference type="EMBL" id="CP031769">
    <property type="protein sequence ID" value="AXR07687.1"/>
    <property type="molecule type" value="Genomic_DNA"/>
</dbReference>
<keyword evidence="10" id="KW-0732">Signal</keyword>